<dbReference type="SUPFAM" id="SSF46600">
    <property type="entry name" value="C-terminal UvrC-binding domain of UvrB"/>
    <property type="match status" value="1"/>
</dbReference>
<dbReference type="GO" id="GO:0005507">
    <property type="term" value="F:copper ion binding"/>
    <property type="evidence" value="ECO:0007669"/>
    <property type="project" value="TreeGrafter"/>
</dbReference>
<dbReference type="InterPro" id="IPR025542">
    <property type="entry name" value="YacH"/>
</dbReference>
<dbReference type="GO" id="GO:1990169">
    <property type="term" value="P:stress response to copper ion"/>
    <property type="evidence" value="ECO:0007669"/>
    <property type="project" value="TreeGrafter"/>
</dbReference>
<keyword evidence="4" id="KW-0808">Transferase</keyword>
<reference evidence="4" key="1">
    <citation type="journal article" date="2014" name="Int. J. Syst. Evol. Microbiol.">
        <title>Complete genome sequence of Corynebacterium casei LMG S-19264T (=DSM 44701T), isolated from a smear-ripened cheese.</title>
        <authorList>
            <consortium name="US DOE Joint Genome Institute (JGI-PGF)"/>
            <person name="Walter F."/>
            <person name="Albersmeier A."/>
            <person name="Kalinowski J."/>
            <person name="Ruckert C."/>
        </authorList>
    </citation>
    <scope>NUCLEOTIDE SEQUENCE</scope>
    <source>
        <strain evidence="4">KCTC 12988</strain>
    </source>
</reference>
<feature type="compositionally biased region" description="Polar residues" evidence="2">
    <location>
        <begin position="157"/>
        <end position="169"/>
    </location>
</feature>
<dbReference type="PIRSF" id="PIRSF015034">
    <property type="entry name" value="YacH"/>
    <property type="match status" value="1"/>
</dbReference>
<evidence type="ECO:0000256" key="1">
    <source>
        <dbReference type="ARBA" id="ARBA00023236"/>
    </source>
</evidence>
<dbReference type="Gene3D" id="4.10.860.10">
    <property type="entry name" value="UVR domain"/>
    <property type="match status" value="1"/>
</dbReference>
<dbReference type="GO" id="GO:0009432">
    <property type="term" value="P:SOS response"/>
    <property type="evidence" value="ECO:0007669"/>
    <property type="project" value="UniProtKB-KW"/>
</dbReference>
<organism evidence="4 5">
    <name type="scientific">Roseibacillus persicicus</name>
    <dbReference type="NCBI Taxonomy" id="454148"/>
    <lineage>
        <taxon>Bacteria</taxon>
        <taxon>Pseudomonadati</taxon>
        <taxon>Verrucomicrobiota</taxon>
        <taxon>Verrucomicrobiia</taxon>
        <taxon>Verrucomicrobiales</taxon>
        <taxon>Verrucomicrobiaceae</taxon>
        <taxon>Roseibacillus</taxon>
    </lineage>
</organism>
<dbReference type="Proteomes" id="UP000644507">
    <property type="component" value="Unassembled WGS sequence"/>
</dbReference>
<dbReference type="InterPro" id="IPR001943">
    <property type="entry name" value="UVR_dom"/>
</dbReference>
<keyword evidence="1" id="KW-0227">DNA damage</keyword>
<evidence type="ECO:0000313" key="5">
    <source>
        <dbReference type="Proteomes" id="UP000644507"/>
    </source>
</evidence>
<keyword evidence="5" id="KW-1185">Reference proteome</keyword>
<dbReference type="PANTHER" id="PTHR38430">
    <property type="entry name" value="PROTEIN-ARGININE KINASE ACTIVATOR PROTEIN"/>
    <property type="match status" value="1"/>
</dbReference>
<dbReference type="EMBL" id="BMXI01000007">
    <property type="protein sequence ID" value="GHC52639.1"/>
    <property type="molecule type" value="Genomic_DNA"/>
</dbReference>
<dbReference type="GO" id="GO:0046870">
    <property type="term" value="F:cadmium ion binding"/>
    <property type="evidence" value="ECO:0007669"/>
    <property type="project" value="TreeGrafter"/>
</dbReference>
<feature type="region of interest" description="Disordered" evidence="2">
    <location>
        <begin position="157"/>
        <end position="177"/>
    </location>
</feature>
<name>A0A918TKY5_9BACT</name>
<dbReference type="PROSITE" id="PS50151">
    <property type="entry name" value="UVR"/>
    <property type="match status" value="1"/>
</dbReference>
<accession>A0A918TKY5</accession>
<reference evidence="4" key="2">
    <citation type="submission" date="2020-09" db="EMBL/GenBank/DDBJ databases">
        <authorList>
            <person name="Sun Q."/>
            <person name="Kim S."/>
        </authorList>
    </citation>
    <scope>NUCLEOTIDE SEQUENCE</scope>
    <source>
        <strain evidence="4">KCTC 12988</strain>
    </source>
</reference>
<dbReference type="GO" id="GO:1990170">
    <property type="term" value="P:stress response to cadmium ion"/>
    <property type="evidence" value="ECO:0007669"/>
    <property type="project" value="TreeGrafter"/>
</dbReference>
<dbReference type="GO" id="GO:0008270">
    <property type="term" value="F:zinc ion binding"/>
    <property type="evidence" value="ECO:0007669"/>
    <property type="project" value="TreeGrafter"/>
</dbReference>
<keyword evidence="1" id="KW-0742">SOS response</keyword>
<dbReference type="InterPro" id="IPR036876">
    <property type="entry name" value="UVR_dom_sf"/>
</dbReference>
<dbReference type="AlphaFoldDB" id="A0A918TKY5"/>
<dbReference type="GO" id="GO:0016301">
    <property type="term" value="F:kinase activity"/>
    <property type="evidence" value="ECO:0007669"/>
    <property type="project" value="UniProtKB-KW"/>
</dbReference>
<dbReference type="PANTHER" id="PTHR38430:SF1">
    <property type="entry name" value="PROTEIN-ARGININE KINASE ACTIVATOR PROTEIN"/>
    <property type="match status" value="1"/>
</dbReference>
<evidence type="ECO:0000313" key="4">
    <source>
        <dbReference type="EMBL" id="GHC52639.1"/>
    </source>
</evidence>
<protein>
    <submittedName>
        <fullName evidence="4">Protein-arginine kinase activator protein</fullName>
    </submittedName>
</protein>
<evidence type="ECO:0000256" key="2">
    <source>
        <dbReference type="SAM" id="MobiDB-lite"/>
    </source>
</evidence>
<dbReference type="GO" id="GO:0050897">
    <property type="term" value="F:cobalt ion binding"/>
    <property type="evidence" value="ECO:0007669"/>
    <property type="project" value="TreeGrafter"/>
</dbReference>
<proteinExistence type="predicted"/>
<keyword evidence="4" id="KW-0418">Kinase</keyword>
<dbReference type="Pfam" id="PF02151">
    <property type="entry name" value="UVR"/>
    <property type="match status" value="1"/>
</dbReference>
<gene>
    <name evidence="4" type="primary">mcsA</name>
    <name evidence="4" type="ORF">GCM10007100_18730</name>
</gene>
<comment type="caution">
    <text evidence="4">The sequence shown here is derived from an EMBL/GenBank/DDBJ whole genome shotgun (WGS) entry which is preliminary data.</text>
</comment>
<feature type="domain" description="UVR" evidence="3">
    <location>
        <begin position="123"/>
        <end position="158"/>
    </location>
</feature>
<evidence type="ECO:0000259" key="3">
    <source>
        <dbReference type="PROSITE" id="PS50151"/>
    </source>
</evidence>
<sequence length="177" mass="19098">MKCQNCQEKATVHFTQLENGQMNKMSFCESCAAAEGIMDLSGFGLADSVLSAGSDETKGSDNGDQCPGCGFTRSKFQQTGRLGCSQCYLTFSDDILARLGPMHRGLRHLGKHPEGFTGDAFSERLLAECEERLAEAVAAENYEEAARIRDEIRQLSQTLESVPTSSEASAENGDSAP</sequence>